<keyword evidence="5" id="KW-0843">Virulence</keyword>
<feature type="transmembrane region" description="Helical" evidence="9">
    <location>
        <begin position="48"/>
        <end position="70"/>
    </location>
</feature>
<dbReference type="GO" id="GO:0016020">
    <property type="term" value="C:membrane"/>
    <property type="evidence" value="ECO:0007669"/>
    <property type="project" value="UniProtKB-SubCell"/>
</dbReference>
<comment type="pathway">
    <text evidence="2">Mycotoxin biosynthesis.</text>
</comment>
<reference evidence="10" key="1">
    <citation type="submission" date="2023-06" db="EMBL/GenBank/DDBJ databases">
        <title>Genome-scale phylogeny and comparative genomics of the fungal order Sordariales.</title>
        <authorList>
            <consortium name="Lawrence Berkeley National Laboratory"/>
            <person name="Hensen N."/>
            <person name="Bonometti L."/>
            <person name="Westerberg I."/>
            <person name="Brannstrom I.O."/>
            <person name="Guillou S."/>
            <person name="Cros-Aarteil S."/>
            <person name="Calhoun S."/>
            <person name="Haridas S."/>
            <person name="Kuo A."/>
            <person name="Mondo S."/>
            <person name="Pangilinan J."/>
            <person name="Riley R."/>
            <person name="Labutti K."/>
            <person name="Andreopoulos B."/>
            <person name="Lipzen A."/>
            <person name="Chen C."/>
            <person name="Yanf M."/>
            <person name="Daum C."/>
            <person name="Ng V."/>
            <person name="Clum A."/>
            <person name="Steindorff A."/>
            <person name="Ohm R."/>
            <person name="Martin F."/>
            <person name="Silar P."/>
            <person name="Natvig D."/>
            <person name="Lalanne C."/>
            <person name="Gautier V."/>
            <person name="Ament-Velasquez S.L."/>
            <person name="Kruys A."/>
            <person name="Hutchinson M.I."/>
            <person name="Powell A.J."/>
            <person name="Barry K."/>
            <person name="Miller A.N."/>
            <person name="Grigoriev I.V."/>
            <person name="Debuchy R."/>
            <person name="Gladieux P."/>
            <person name="Thoren M.H."/>
            <person name="Johannesson H."/>
        </authorList>
    </citation>
    <scope>NUCLEOTIDE SEQUENCE</scope>
    <source>
        <strain evidence="10">SMH4607-1</strain>
    </source>
</reference>
<evidence type="ECO:0000256" key="3">
    <source>
        <dbReference type="ARBA" id="ARBA00022692"/>
    </source>
</evidence>
<sequence>MVFLRFLFSYPKSLVHLNGDGHDEEKETLIHAPYQTTGSVRWSRRRKVLVALSFIVLESILLLLVIALLASRGYVRVSPRFEPGWLTEIGPPFPSLSIERVQFTAGLDLDDDGRLIRTGGVKGEPQYVGKPNDEMDANWEFLIPSDTNITRREAQQIGGEFYFYPGTDVATIEISSFHILHCMDQVRQSVHWQHYWPDGVDETQQVHVDHCIDIMRQYIQCHMDLTPIPLVWSESKGGLLPDFKQTHTCRSYEEAHRWVLKRNIANYEHGMGDQGVADDARRTLERFGWG</sequence>
<evidence type="ECO:0000313" key="10">
    <source>
        <dbReference type="EMBL" id="KAK0707792.1"/>
    </source>
</evidence>
<dbReference type="Pfam" id="PF11807">
    <property type="entry name" value="UstYa"/>
    <property type="match status" value="1"/>
</dbReference>
<evidence type="ECO:0000256" key="6">
    <source>
        <dbReference type="ARBA" id="ARBA00023136"/>
    </source>
</evidence>
<evidence type="ECO:0000256" key="8">
    <source>
        <dbReference type="ARBA" id="ARBA00035112"/>
    </source>
</evidence>
<keyword evidence="11" id="KW-1185">Reference proteome</keyword>
<organism evidence="10 11">
    <name type="scientific">Lasiosphaeris hirsuta</name>
    <dbReference type="NCBI Taxonomy" id="260670"/>
    <lineage>
        <taxon>Eukaryota</taxon>
        <taxon>Fungi</taxon>
        <taxon>Dikarya</taxon>
        <taxon>Ascomycota</taxon>
        <taxon>Pezizomycotina</taxon>
        <taxon>Sordariomycetes</taxon>
        <taxon>Sordariomycetidae</taxon>
        <taxon>Sordariales</taxon>
        <taxon>Lasiosphaeriaceae</taxon>
        <taxon>Lasiosphaeris</taxon>
    </lineage>
</organism>
<evidence type="ECO:0000256" key="1">
    <source>
        <dbReference type="ARBA" id="ARBA00004167"/>
    </source>
</evidence>
<dbReference type="PANTHER" id="PTHR33365">
    <property type="entry name" value="YALI0B05434P"/>
    <property type="match status" value="1"/>
</dbReference>
<dbReference type="GO" id="GO:0043386">
    <property type="term" value="P:mycotoxin biosynthetic process"/>
    <property type="evidence" value="ECO:0007669"/>
    <property type="project" value="InterPro"/>
</dbReference>
<keyword evidence="4 9" id="KW-1133">Transmembrane helix</keyword>
<dbReference type="InterPro" id="IPR021765">
    <property type="entry name" value="UstYa-like"/>
</dbReference>
<evidence type="ECO:0000256" key="5">
    <source>
        <dbReference type="ARBA" id="ARBA00023026"/>
    </source>
</evidence>
<keyword evidence="7" id="KW-0325">Glycoprotein</keyword>
<keyword evidence="3 9" id="KW-0812">Transmembrane</keyword>
<evidence type="ECO:0000256" key="9">
    <source>
        <dbReference type="SAM" id="Phobius"/>
    </source>
</evidence>
<gene>
    <name evidence="10" type="ORF">B0H67DRAFT_588614</name>
</gene>
<comment type="caution">
    <text evidence="10">The sequence shown here is derived from an EMBL/GenBank/DDBJ whole genome shotgun (WGS) entry which is preliminary data.</text>
</comment>
<evidence type="ECO:0000313" key="11">
    <source>
        <dbReference type="Proteomes" id="UP001172102"/>
    </source>
</evidence>
<protein>
    <recommendedName>
        <fullName evidence="12">Tat pathway signal sequence</fullName>
    </recommendedName>
</protein>
<proteinExistence type="inferred from homology"/>
<comment type="similarity">
    <text evidence="8">Belongs to the ustYa family.</text>
</comment>
<keyword evidence="6 9" id="KW-0472">Membrane</keyword>
<name>A0AA40A1W9_9PEZI</name>
<dbReference type="Proteomes" id="UP001172102">
    <property type="component" value="Unassembled WGS sequence"/>
</dbReference>
<dbReference type="PANTHER" id="PTHR33365:SF4">
    <property type="entry name" value="CYCLOCHLOROTINE BIOSYNTHESIS PROTEIN O"/>
    <property type="match status" value="1"/>
</dbReference>
<dbReference type="AlphaFoldDB" id="A0AA40A1W9"/>
<evidence type="ECO:0000256" key="7">
    <source>
        <dbReference type="ARBA" id="ARBA00023180"/>
    </source>
</evidence>
<evidence type="ECO:0000256" key="4">
    <source>
        <dbReference type="ARBA" id="ARBA00022989"/>
    </source>
</evidence>
<evidence type="ECO:0008006" key="12">
    <source>
        <dbReference type="Google" id="ProtNLM"/>
    </source>
</evidence>
<dbReference type="EMBL" id="JAUKUA010000006">
    <property type="protein sequence ID" value="KAK0707792.1"/>
    <property type="molecule type" value="Genomic_DNA"/>
</dbReference>
<accession>A0AA40A1W9</accession>
<evidence type="ECO:0000256" key="2">
    <source>
        <dbReference type="ARBA" id="ARBA00004685"/>
    </source>
</evidence>
<comment type="subcellular location">
    <subcellularLocation>
        <location evidence="1">Membrane</location>
        <topology evidence="1">Single-pass membrane protein</topology>
    </subcellularLocation>
</comment>